<evidence type="ECO:0000313" key="2">
    <source>
        <dbReference type="EMBL" id="MEM5536063.1"/>
    </source>
</evidence>
<dbReference type="RefSeq" id="WP_067864502.1">
    <property type="nucleotide sequence ID" value="NZ_CAXBCE010000052.1"/>
</dbReference>
<proteinExistence type="predicted"/>
<protein>
    <submittedName>
        <fullName evidence="2">Uncharacterized protein</fullName>
    </submittedName>
</protein>
<dbReference type="Proteomes" id="UP001449225">
    <property type="component" value="Unassembled WGS sequence"/>
</dbReference>
<keyword evidence="3" id="KW-1185">Reference proteome</keyword>
<evidence type="ECO:0000256" key="1">
    <source>
        <dbReference type="SAM" id="MobiDB-lite"/>
    </source>
</evidence>
<sequence length="198" mass="22178">MPTDKPKSIQSASGINPVSGRDPELQGPFERLADELQAHLNHGAKLIDCPHCQYHAAVEEQGFAPIYFSYCLLCRTKVRFVRMRCACGTLSAYDGAQHQQCVTCSTPFTYTDVVKQNEPKVCGEESPDHYEGAQALCHICCKSHNTVFEFDEQWLCLDCLEEHRSPGRCETCETVQTGDLEDSFEKGCMLCGGRITWD</sequence>
<accession>A0ABU9TQR2</accession>
<evidence type="ECO:0000313" key="3">
    <source>
        <dbReference type="Proteomes" id="UP001449225"/>
    </source>
</evidence>
<dbReference type="EMBL" id="JBBMRA010000004">
    <property type="protein sequence ID" value="MEM5536063.1"/>
    <property type="molecule type" value="Genomic_DNA"/>
</dbReference>
<name>A0ABU9TQR2_9GAMM</name>
<reference evidence="2 3" key="1">
    <citation type="submission" date="2024-03" db="EMBL/GenBank/DDBJ databases">
        <title>Community enrichment and isolation of bacterial strains for fucoidan degradation.</title>
        <authorList>
            <person name="Sichert A."/>
        </authorList>
    </citation>
    <scope>NUCLEOTIDE SEQUENCE [LARGE SCALE GENOMIC DNA]</scope>
    <source>
        <strain evidence="2 3">AS76</strain>
    </source>
</reference>
<organism evidence="2 3">
    <name type="scientific">Neptuniibacter pectenicola</name>
    <dbReference type="NCBI Taxonomy" id="1806669"/>
    <lineage>
        <taxon>Bacteria</taxon>
        <taxon>Pseudomonadati</taxon>
        <taxon>Pseudomonadota</taxon>
        <taxon>Gammaproteobacteria</taxon>
        <taxon>Oceanospirillales</taxon>
        <taxon>Oceanospirillaceae</taxon>
        <taxon>Neptuniibacter</taxon>
    </lineage>
</organism>
<gene>
    <name evidence="2" type="ORF">WNY58_06625</name>
</gene>
<comment type="caution">
    <text evidence="2">The sequence shown here is derived from an EMBL/GenBank/DDBJ whole genome shotgun (WGS) entry which is preliminary data.</text>
</comment>
<feature type="region of interest" description="Disordered" evidence="1">
    <location>
        <begin position="1"/>
        <end position="24"/>
    </location>
</feature>